<sequence>MLSGYRIALVEDDEFMGASIQQRLELEGAEVIWLKQAARAVGALRTPRARIDAVVCDIRLPDGNGEALFETLCETATPPPFLFITGHGGIEQAVRLMHAGAADYVCKPFEMSVFLERLVMLLAPVAGNGLPPILGISPIARRVEEQARLAAQTDRAVLIRGGSGTGKEQLARRIHELSDRSAAPFVAINVAREHDLETSISGAMRGTGEGIFFLHALDRLPPASVGSLLEAIDRGFAGRIVASCGLDPEEESQHGSERAELFYRLNFLEIPLPPLGGRTEDALWLALQAFPDMNARRTKPLLGLGSLCEQAIRAHDWPGGGREVKMRLSKGVQSATGTYLQPSDIFPERLAHGGHFMSLAEVRAAAERRQIIDALDHTGHKLARTAELLGISRTTLWDKMQKLGLSETPE</sequence>
<accession>A0A1G8Q022</accession>
<dbReference type="Pfam" id="PF00158">
    <property type="entry name" value="Sigma54_activat"/>
    <property type="match status" value="1"/>
</dbReference>
<keyword evidence="4" id="KW-0597">Phosphoprotein</keyword>
<evidence type="ECO:0000256" key="1">
    <source>
        <dbReference type="ARBA" id="ARBA00022741"/>
    </source>
</evidence>
<dbReference type="GO" id="GO:0006355">
    <property type="term" value="P:regulation of DNA-templated transcription"/>
    <property type="evidence" value="ECO:0007669"/>
    <property type="project" value="InterPro"/>
</dbReference>
<dbReference type="Proteomes" id="UP000199382">
    <property type="component" value="Unassembled WGS sequence"/>
</dbReference>
<feature type="domain" description="Response regulatory" evidence="6">
    <location>
        <begin position="6"/>
        <end position="122"/>
    </location>
</feature>
<dbReference type="EMBL" id="FNEK01000010">
    <property type="protein sequence ID" value="SDI98119.1"/>
    <property type="molecule type" value="Genomic_DNA"/>
</dbReference>
<evidence type="ECO:0000256" key="3">
    <source>
        <dbReference type="ARBA" id="ARBA00023012"/>
    </source>
</evidence>
<dbReference type="SUPFAM" id="SSF52540">
    <property type="entry name" value="P-loop containing nucleoside triphosphate hydrolases"/>
    <property type="match status" value="1"/>
</dbReference>
<dbReference type="SUPFAM" id="SSF52172">
    <property type="entry name" value="CheY-like"/>
    <property type="match status" value="1"/>
</dbReference>
<dbReference type="InterPro" id="IPR027417">
    <property type="entry name" value="P-loop_NTPase"/>
</dbReference>
<evidence type="ECO:0000259" key="5">
    <source>
        <dbReference type="PROSITE" id="PS50045"/>
    </source>
</evidence>
<dbReference type="Gene3D" id="3.40.50.300">
    <property type="entry name" value="P-loop containing nucleotide triphosphate hydrolases"/>
    <property type="match status" value="1"/>
</dbReference>
<organism evidence="7 8">
    <name type="scientific">Aliiruegeria lutimaris</name>
    <dbReference type="NCBI Taxonomy" id="571298"/>
    <lineage>
        <taxon>Bacteria</taxon>
        <taxon>Pseudomonadati</taxon>
        <taxon>Pseudomonadota</taxon>
        <taxon>Alphaproteobacteria</taxon>
        <taxon>Rhodobacterales</taxon>
        <taxon>Roseobacteraceae</taxon>
        <taxon>Aliiruegeria</taxon>
    </lineage>
</organism>
<dbReference type="GO" id="GO:0043565">
    <property type="term" value="F:sequence-specific DNA binding"/>
    <property type="evidence" value="ECO:0007669"/>
    <property type="project" value="InterPro"/>
</dbReference>
<dbReference type="GO" id="GO:0005524">
    <property type="term" value="F:ATP binding"/>
    <property type="evidence" value="ECO:0007669"/>
    <property type="project" value="UniProtKB-KW"/>
</dbReference>
<evidence type="ECO:0000256" key="2">
    <source>
        <dbReference type="ARBA" id="ARBA00022840"/>
    </source>
</evidence>
<dbReference type="InterPro" id="IPR002078">
    <property type="entry name" value="Sigma_54_int"/>
</dbReference>
<dbReference type="InterPro" id="IPR002197">
    <property type="entry name" value="HTH_Fis"/>
</dbReference>
<keyword evidence="1" id="KW-0547">Nucleotide-binding</keyword>
<gene>
    <name evidence="7" type="ORF">SAMN04488026_10105</name>
</gene>
<evidence type="ECO:0000259" key="6">
    <source>
        <dbReference type="PROSITE" id="PS50110"/>
    </source>
</evidence>
<feature type="modified residue" description="4-aspartylphosphate" evidence="4">
    <location>
        <position position="57"/>
    </location>
</feature>
<dbReference type="RefSeq" id="WP_093152020.1">
    <property type="nucleotide sequence ID" value="NZ_FNEK01000010.1"/>
</dbReference>
<dbReference type="PROSITE" id="PS50045">
    <property type="entry name" value="SIGMA54_INTERACT_4"/>
    <property type="match status" value="1"/>
</dbReference>
<dbReference type="InterPro" id="IPR009057">
    <property type="entry name" value="Homeodomain-like_sf"/>
</dbReference>
<dbReference type="InterPro" id="IPR001789">
    <property type="entry name" value="Sig_transdc_resp-reg_receiver"/>
</dbReference>
<dbReference type="STRING" id="571298.SAMN04488026_10105"/>
<evidence type="ECO:0000313" key="7">
    <source>
        <dbReference type="EMBL" id="SDI98119.1"/>
    </source>
</evidence>
<dbReference type="GO" id="GO:0000160">
    <property type="term" value="P:phosphorelay signal transduction system"/>
    <property type="evidence" value="ECO:0007669"/>
    <property type="project" value="UniProtKB-KW"/>
</dbReference>
<dbReference type="AlphaFoldDB" id="A0A1G8Q022"/>
<dbReference type="Pfam" id="PF02954">
    <property type="entry name" value="HTH_8"/>
    <property type="match status" value="1"/>
</dbReference>
<dbReference type="InterPro" id="IPR011006">
    <property type="entry name" value="CheY-like_superfamily"/>
</dbReference>
<dbReference type="Gene3D" id="1.10.10.60">
    <property type="entry name" value="Homeodomain-like"/>
    <property type="match status" value="1"/>
</dbReference>
<dbReference type="SUPFAM" id="SSF46689">
    <property type="entry name" value="Homeodomain-like"/>
    <property type="match status" value="1"/>
</dbReference>
<protein>
    <submittedName>
        <fullName evidence="7">Two component, sigma54 specific, transcriptional regulator, Fis family</fullName>
    </submittedName>
</protein>
<keyword evidence="3" id="KW-0902">Two-component regulatory system</keyword>
<keyword evidence="8" id="KW-1185">Reference proteome</keyword>
<dbReference type="Pfam" id="PF00072">
    <property type="entry name" value="Response_reg"/>
    <property type="match status" value="1"/>
</dbReference>
<reference evidence="7 8" key="1">
    <citation type="submission" date="2016-10" db="EMBL/GenBank/DDBJ databases">
        <authorList>
            <person name="de Groot N.N."/>
        </authorList>
    </citation>
    <scope>NUCLEOTIDE SEQUENCE [LARGE SCALE GENOMIC DNA]</scope>
    <source>
        <strain evidence="7 8">DSM 25294</strain>
    </source>
</reference>
<evidence type="ECO:0000313" key="8">
    <source>
        <dbReference type="Proteomes" id="UP000199382"/>
    </source>
</evidence>
<dbReference type="CDD" id="cd00009">
    <property type="entry name" value="AAA"/>
    <property type="match status" value="1"/>
</dbReference>
<dbReference type="Gene3D" id="3.40.50.2300">
    <property type="match status" value="1"/>
</dbReference>
<feature type="domain" description="Sigma-54 factor interaction" evidence="5">
    <location>
        <begin position="133"/>
        <end position="333"/>
    </location>
</feature>
<dbReference type="SMART" id="SM00448">
    <property type="entry name" value="REC"/>
    <property type="match status" value="1"/>
</dbReference>
<evidence type="ECO:0000256" key="4">
    <source>
        <dbReference type="PROSITE-ProRule" id="PRU00169"/>
    </source>
</evidence>
<dbReference type="PANTHER" id="PTHR32071">
    <property type="entry name" value="TRANSCRIPTIONAL REGULATORY PROTEIN"/>
    <property type="match status" value="1"/>
</dbReference>
<proteinExistence type="predicted"/>
<keyword evidence="2" id="KW-0067">ATP-binding</keyword>
<name>A0A1G8Q022_9RHOB</name>
<dbReference type="PROSITE" id="PS50110">
    <property type="entry name" value="RESPONSE_REGULATORY"/>
    <property type="match status" value="1"/>
</dbReference>
<dbReference type="OrthoDB" id="9802388at2"/>
<dbReference type="PRINTS" id="PR01590">
    <property type="entry name" value="HTHFIS"/>
</dbReference>